<evidence type="ECO:0000313" key="3">
    <source>
        <dbReference type="WBParaSite" id="nRc.2.0.1.t01184-RA"/>
    </source>
</evidence>
<dbReference type="AlphaFoldDB" id="A0A915HIC2"/>
<evidence type="ECO:0000256" key="1">
    <source>
        <dbReference type="SAM" id="MobiDB-lite"/>
    </source>
</evidence>
<dbReference type="Proteomes" id="UP000887565">
    <property type="component" value="Unplaced"/>
</dbReference>
<protein>
    <submittedName>
        <fullName evidence="3">Uncharacterized protein</fullName>
    </submittedName>
</protein>
<dbReference type="WBParaSite" id="nRc.2.0.1.t01184-RA">
    <property type="protein sequence ID" value="nRc.2.0.1.t01184-RA"/>
    <property type="gene ID" value="nRc.2.0.1.g01184"/>
</dbReference>
<organism evidence="2 3">
    <name type="scientific">Romanomermis culicivorax</name>
    <name type="common">Nematode worm</name>
    <dbReference type="NCBI Taxonomy" id="13658"/>
    <lineage>
        <taxon>Eukaryota</taxon>
        <taxon>Metazoa</taxon>
        <taxon>Ecdysozoa</taxon>
        <taxon>Nematoda</taxon>
        <taxon>Enoplea</taxon>
        <taxon>Dorylaimia</taxon>
        <taxon>Mermithida</taxon>
        <taxon>Mermithoidea</taxon>
        <taxon>Mermithidae</taxon>
        <taxon>Romanomermis</taxon>
    </lineage>
</organism>
<reference evidence="3" key="1">
    <citation type="submission" date="2022-11" db="UniProtKB">
        <authorList>
            <consortium name="WormBaseParasite"/>
        </authorList>
    </citation>
    <scope>IDENTIFICATION</scope>
</reference>
<accession>A0A915HIC2</accession>
<sequence length="258" mass="28332">MASARILTAKELLDQPILLAAPEPSDDELFETPIFDLNIAKLPTTAPTSAPTEPPAAAILMVSGTQINDFLKLTLDDILSWALVLLEELTPIQPFDMDTETNTATLDQMLTDIPEETTTDNATTMDVAPPVPAMNRVPLMPALDPSMYLATPMILPGLPIIATVAAASTSTPNLDHHGQWIRKPTQYEHSVKRKTQQQEEIKYCKAHKTGMTDEPHAQCTPPPSMSRTEPSKMLNEWTTRGCEQGAKRKNDKQLVKPA</sequence>
<name>A0A915HIC2_ROMCU</name>
<feature type="region of interest" description="Disordered" evidence="1">
    <location>
        <begin position="211"/>
        <end position="232"/>
    </location>
</feature>
<proteinExistence type="predicted"/>
<keyword evidence="2" id="KW-1185">Reference proteome</keyword>
<evidence type="ECO:0000313" key="2">
    <source>
        <dbReference type="Proteomes" id="UP000887565"/>
    </source>
</evidence>